<gene>
    <name evidence="1" type="ORF">UFOPK2602_00776</name>
    <name evidence="2" type="ORF">UFOPK2806_01548</name>
    <name evidence="3" type="ORF">UFOPK3417_00472</name>
    <name evidence="4" type="ORF">UFOPK4306_00087</name>
</gene>
<dbReference type="EMBL" id="CAFBQP010000002">
    <property type="protein sequence ID" value="CAB5051583.1"/>
    <property type="molecule type" value="Genomic_DNA"/>
</dbReference>
<dbReference type="EMBL" id="CAEZYY010000021">
    <property type="protein sequence ID" value="CAB4759403.1"/>
    <property type="molecule type" value="Genomic_DNA"/>
</dbReference>
<evidence type="ECO:0000313" key="1">
    <source>
        <dbReference type="EMBL" id="CAB4704508.1"/>
    </source>
</evidence>
<evidence type="ECO:0000313" key="4">
    <source>
        <dbReference type="EMBL" id="CAB5051583.1"/>
    </source>
</evidence>
<dbReference type="EMBL" id="CAEZXX010000041">
    <property type="protein sequence ID" value="CAB4704508.1"/>
    <property type="molecule type" value="Genomic_DNA"/>
</dbReference>
<accession>A0A6J6Q6T0</accession>
<dbReference type="PROSITE" id="PS51257">
    <property type="entry name" value="PROKAR_LIPOPROTEIN"/>
    <property type="match status" value="1"/>
</dbReference>
<dbReference type="EMBL" id="CAFBLR010000028">
    <property type="protein sequence ID" value="CAB4865777.1"/>
    <property type="molecule type" value="Genomic_DNA"/>
</dbReference>
<sequence>MNPQPGRPRRRNRSGVTGALLVSAGVLVSALAGCGSGDPRGLPGFCRLLRERGAALTDTSDPGALEDLYRDLDARAPLQIKDQWHEVTELIERVNTFNPKSEEDTQQMITESLRAQSAVRAVGEWADTKCKVALGGITVPGDSVPVGVGPLGS</sequence>
<evidence type="ECO:0000313" key="2">
    <source>
        <dbReference type="EMBL" id="CAB4759403.1"/>
    </source>
</evidence>
<protein>
    <submittedName>
        <fullName evidence="1">Unannotated protein</fullName>
    </submittedName>
</protein>
<dbReference type="AlphaFoldDB" id="A0A6J6Q6T0"/>
<proteinExistence type="predicted"/>
<reference evidence="1" key="1">
    <citation type="submission" date="2020-05" db="EMBL/GenBank/DDBJ databases">
        <authorList>
            <person name="Chiriac C."/>
            <person name="Salcher M."/>
            <person name="Ghai R."/>
            <person name="Kavagutti S V."/>
        </authorList>
    </citation>
    <scope>NUCLEOTIDE SEQUENCE</scope>
</reference>
<name>A0A6J6Q6T0_9ZZZZ</name>
<evidence type="ECO:0000313" key="3">
    <source>
        <dbReference type="EMBL" id="CAB4865777.1"/>
    </source>
</evidence>
<organism evidence="1">
    <name type="scientific">freshwater metagenome</name>
    <dbReference type="NCBI Taxonomy" id="449393"/>
    <lineage>
        <taxon>unclassified sequences</taxon>
        <taxon>metagenomes</taxon>
        <taxon>ecological metagenomes</taxon>
    </lineage>
</organism>